<evidence type="ECO:0000256" key="5">
    <source>
        <dbReference type="ARBA" id="ARBA00022898"/>
    </source>
</evidence>
<evidence type="ECO:0000256" key="3">
    <source>
        <dbReference type="ARBA" id="ARBA00022576"/>
    </source>
</evidence>
<comment type="cofactor">
    <cofactor evidence="1">
        <name>pyridoxal 5'-phosphate</name>
        <dbReference type="ChEBI" id="CHEBI:597326"/>
    </cofactor>
</comment>
<dbReference type="PANTHER" id="PTHR42790:SF1">
    <property type="entry name" value="AROMATIC AMINO ACID AMINOTRANSFERASE, HYPOTHETICAL (EUROFUNG)"/>
    <property type="match status" value="1"/>
</dbReference>
<dbReference type="EMBL" id="SGPL01000112">
    <property type="protein sequence ID" value="THH17418.1"/>
    <property type="molecule type" value="Genomic_DNA"/>
</dbReference>
<reference evidence="7 8" key="1">
    <citation type="submission" date="2019-02" db="EMBL/GenBank/DDBJ databases">
        <title>Genome sequencing of the rare red list fungi Bondarzewia mesenterica.</title>
        <authorList>
            <person name="Buettner E."/>
            <person name="Kellner H."/>
        </authorList>
    </citation>
    <scope>NUCLEOTIDE SEQUENCE [LARGE SCALE GENOMIC DNA]</scope>
    <source>
        <strain evidence="7 8">DSM 108281</strain>
    </source>
</reference>
<protein>
    <recommendedName>
        <fullName evidence="6">Aminotransferase class I/classII large domain-containing protein</fullName>
    </recommendedName>
</protein>
<accession>A0A4S4LZI7</accession>
<dbReference type="GO" id="GO:0030170">
    <property type="term" value="F:pyridoxal phosphate binding"/>
    <property type="evidence" value="ECO:0007669"/>
    <property type="project" value="InterPro"/>
</dbReference>
<evidence type="ECO:0000256" key="2">
    <source>
        <dbReference type="ARBA" id="ARBA00007441"/>
    </source>
</evidence>
<keyword evidence="4" id="KW-0808">Transferase</keyword>
<dbReference type="InterPro" id="IPR004839">
    <property type="entry name" value="Aminotransferase_I/II_large"/>
</dbReference>
<keyword evidence="5" id="KW-0663">Pyridoxal phosphate</keyword>
<evidence type="ECO:0000259" key="6">
    <source>
        <dbReference type="Pfam" id="PF00155"/>
    </source>
</evidence>
<dbReference type="AlphaFoldDB" id="A0A4S4LZI7"/>
<dbReference type="Proteomes" id="UP000310158">
    <property type="component" value="Unassembled WGS sequence"/>
</dbReference>
<dbReference type="InterPro" id="IPR015424">
    <property type="entry name" value="PyrdxlP-dep_Trfase"/>
</dbReference>
<dbReference type="InterPro" id="IPR015421">
    <property type="entry name" value="PyrdxlP-dep_Trfase_major"/>
</dbReference>
<dbReference type="PANTHER" id="PTHR42790">
    <property type="entry name" value="AMINOTRANSFERASE"/>
    <property type="match status" value="1"/>
</dbReference>
<dbReference type="SUPFAM" id="SSF53383">
    <property type="entry name" value="PLP-dependent transferases"/>
    <property type="match status" value="1"/>
</dbReference>
<evidence type="ECO:0000256" key="1">
    <source>
        <dbReference type="ARBA" id="ARBA00001933"/>
    </source>
</evidence>
<dbReference type="CDD" id="cd00609">
    <property type="entry name" value="AAT_like"/>
    <property type="match status" value="1"/>
</dbReference>
<evidence type="ECO:0000256" key="4">
    <source>
        <dbReference type="ARBA" id="ARBA00022679"/>
    </source>
</evidence>
<evidence type="ECO:0000313" key="8">
    <source>
        <dbReference type="Proteomes" id="UP000310158"/>
    </source>
</evidence>
<dbReference type="GO" id="GO:0008483">
    <property type="term" value="F:transaminase activity"/>
    <property type="evidence" value="ECO:0007669"/>
    <property type="project" value="UniProtKB-KW"/>
</dbReference>
<gene>
    <name evidence="7" type="ORF">EW146_g3385</name>
</gene>
<evidence type="ECO:0000313" key="7">
    <source>
        <dbReference type="EMBL" id="THH17418.1"/>
    </source>
</evidence>
<dbReference type="OrthoDB" id="691673at2759"/>
<dbReference type="Gene3D" id="3.40.640.10">
    <property type="entry name" value="Type I PLP-dependent aspartate aminotransferase-like (Major domain)"/>
    <property type="match status" value="1"/>
</dbReference>
<organism evidence="7 8">
    <name type="scientific">Bondarzewia mesenterica</name>
    <dbReference type="NCBI Taxonomy" id="1095465"/>
    <lineage>
        <taxon>Eukaryota</taxon>
        <taxon>Fungi</taxon>
        <taxon>Dikarya</taxon>
        <taxon>Basidiomycota</taxon>
        <taxon>Agaricomycotina</taxon>
        <taxon>Agaricomycetes</taxon>
        <taxon>Russulales</taxon>
        <taxon>Bondarzewiaceae</taxon>
        <taxon>Bondarzewia</taxon>
    </lineage>
</organism>
<proteinExistence type="inferred from homology"/>
<dbReference type="Pfam" id="PF00155">
    <property type="entry name" value="Aminotran_1_2"/>
    <property type="match status" value="1"/>
</dbReference>
<sequence>MATEKWSKSIDLSHHLSDLANARTMSPLKGLQKYFGRENMIAFAGGLPSTDYFPFATVSADALVADSFPLAVPSPPSSSPFSWLWHLFGSDKRTERTSRIVVPKAPSPDDGGLNLSVALQYGPATGMALLQAFIQDFSAKVYQPAFSDFTTLVHTGNTDGWSRVVMTLCNKGDTIIAEEWTYPSALASAAPFGVRVMPVGMDAQGMRADSLRQLLSEWDESKGHRPHVMYTVPVGQNPSGATMKLERKKEIYDICVEFGNVIIAEDDPYFFLQVDDYVPKAERTPKPTVAAKDEITHFLGSLAPSYLKIDYQGRVIRLDTFSKTVAPGVRLGWFTCNPLFAERLERQGETTTQSPCGLGQTLVTKLLQNWKYEGYIRWLRGLRIQYQLRRDLFVDLLSEEFDLMQSPGTRDQSAWNGCTVYTAYPKARPRGLLTMSEKSTIGAVRKPLFSFVPPSAGMFVWVKLHFDQHPMHRPRGEEEEETLEMQLWTALADAGVLTAPGWFFVADKQNTPTDPNVEGHMRMSFSNAEAEEMKRGVAIFSKTLKDFFKN</sequence>
<comment type="caution">
    <text evidence="7">The sequence shown here is derived from an EMBL/GenBank/DDBJ whole genome shotgun (WGS) entry which is preliminary data.</text>
</comment>
<name>A0A4S4LZI7_9AGAM</name>
<dbReference type="GO" id="GO:1901605">
    <property type="term" value="P:alpha-amino acid metabolic process"/>
    <property type="evidence" value="ECO:0007669"/>
    <property type="project" value="TreeGrafter"/>
</dbReference>
<keyword evidence="3" id="KW-0032">Aminotransferase</keyword>
<dbReference type="InterPro" id="IPR050859">
    <property type="entry name" value="Class-I_PLP-dep_aminotransf"/>
</dbReference>
<feature type="domain" description="Aminotransferase class I/classII large" evidence="6">
    <location>
        <begin position="120"/>
        <end position="407"/>
    </location>
</feature>
<comment type="similarity">
    <text evidence="2">Belongs to the class-I pyridoxal-phosphate-dependent aminotransferase family.</text>
</comment>
<keyword evidence="8" id="KW-1185">Reference proteome</keyword>